<dbReference type="EMBL" id="AP026560">
    <property type="protein sequence ID" value="BDP42947.1"/>
    <property type="molecule type" value="Genomic_DNA"/>
</dbReference>
<name>A0ABM8AGK6_9DEIO</name>
<organism evidence="2 3">
    <name type="scientific">Deinococcus aetherius</name>
    <dbReference type="NCBI Taxonomy" id="200252"/>
    <lineage>
        <taxon>Bacteria</taxon>
        <taxon>Thermotogati</taxon>
        <taxon>Deinococcota</taxon>
        <taxon>Deinococci</taxon>
        <taxon>Deinococcales</taxon>
        <taxon>Deinococcaceae</taxon>
        <taxon>Deinococcus</taxon>
    </lineage>
</organism>
<sequence>MQRKGINRQQLAEMIDMNPQYLWDMLAGKRSNIPQRWQDILDALGLEIVVQPKRQREQE</sequence>
<accession>A0ABM8AGK6</accession>
<protein>
    <recommendedName>
        <fullName evidence="1">HTH cro/C1-type domain-containing protein</fullName>
    </recommendedName>
</protein>
<evidence type="ECO:0000259" key="1">
    <source>
        <dbReference type="PROSITE" id="PS50943"/>
    </source>
</evidence>
<evidence type="ECO:0000313" key="3">
    <source>
        <dbReference type="Proteomes" id="UP001064971"/>
    </source>
</evidence>
<dbReference type="PROSITE" id="PS50943">
    <property type="entry name" value="HTH_CROC1"/>
    <property type="match status" value="1"/>
</dbReference>
<proteinExistence type="predicted"/>
<feature type="domain" description="HTH cro/C1-type" evidence="1">
    <location>
        <begin position="2"/>
        <end position="51"/>
    </location>
</feature>
<keyword evidence="3" id="KW-1185">Reference proteome</keyword>
<dbReference type="Proteomes" id="UP001064971">
    <property type="component" value="Chromosome"/>
</dbReference>
<dbReference type="SUPFAM" id="SSF47413">
    <property type="entry name" value="lambda repressor-like DNA-binding domains"/>
    <property type="match status" value="1"/>
</dbReference>
<dbReference type="InterPro" id="IPR010982">
    <property type="entry name" value="Lambda_DNA-bd_dom_sf"/>
</dbReference>
<evidence type="ECO:0000313" key="2">
    <source>
        <dbReference type="EMBL" id="BDP42947.1"/>
    </source>
</evidence>
<reference evidence="2" key="1">
    <citation type="submission" date="2022-07" db="EMBL/GenBank/DDBJ databases">
        <title>Complete Genome Sequence of the Radioresistant Bacterium Deinococcus aetherius ST0316, Isolated from the Air Dust collected in Lower Stratosphere above Japan.</title>
        <authorList>
            <person name="Satoh K."/>
            <person name="Hagiwara K."/>
            <person name="Katsumata K."/>
            <person name="Kubo A."/>
            <person name="Yokobori S."/>
            <person name="Yamagishi A."/>
            <person name="Oono Y."/>
            <person name="Narumi I."/>
        </authorList>
    </citation>
    <scope>NUCLEOTIDE SEQUENCE</scope>
    <source>
        <strain evidence="2">ST0316</strain>
    </source>
</reference>
<dbReference type="CDD" id="cd00093">
    <property type="entry name" value="HTH_XRE"/>
    <property type="match status" value="1"/>
</dbReference>
<dbReference type="InterPro" id="IPR001387">
    <property type="entry name" value="Cro/C1-type_HTH"/>
</dbReference>
<gene>
    <name evidence="2" type="ORF">DAETH_29160</name>
</gene>